<keyword evidence="1" id="KW-0812">Transmembrane</keyword>
<accession>A0A0B1ZSE5</accession>
<gene>
    <name evidence="2" type="ORF">LK12_04875</name>
</gene>
<keyword evidence="3" id="KW-1185">Reference proteome</keyword>
<evidence type="ECO:0000313" key="3">
    <source>
        <dbReference type="Proteomes" id="UP000031057"/>
    </source>
</evidence>
<dbReference type="Gene3D" id="1.20.1740.10">
    <property type="entry name" value="Amino acid/polyamine transporter I"/>
    <property type="match status" value="1"/>
</dbReference>
<reference evidence="2 3" key="1">
    <citation type="submission" date="2014-10" db="EMBL/GenBank/DDBJ databases">
        <title>Genome sequence of Novosphingobium malaysiense MUSC 273(T).</title>
        <authorList>
            <person name="Lee L.-H."/>
        </authorList>
    </citation>
    <scope>NUCLEOTIDE SEQUENCE [LARGE SCALE GENOMIC DNA]</scope>
    <source>
        <strain evidence="2 3">MUSC 273</strain>
    </source>
</reference>
<sequence>MDEEGGADTQLGPVRVWTLAAGGMVGGGIYIALGVVISVAGQWAWLSFVIAGLIAVISAFSYSRLSRHYGESGGVAVTTDTGSRAEPLPSRYLFRALTYSGSRQLHAAPIAAVAKCLHNTP</sequence>
<feature type="transmembrane region" description="Helical" evidence="1">
    <location>
        <begin position="16"/>
        <end position="37"/>
    </location>
</feature>
<keyword evidence="1" id="KW-0472">Membrane</keyword>
<evidence type="ECO:0000256" key="1">
    <source>
        <dbReference type="SAM" id="Phobius"/>
    </source>
</evidence>
<dbReference type="Proteomes" id="UP000031057">
    <property type="component" value="Unassembled WGS sequence"/>
</dbReference>
<organism evidence="2 3">
    <name type="scientific">Novosphingobium malaysiense</name>
    <dbReference type="NCBI Taxonomy" id="1348853"/>
    <lineage>
        <taxon>Bacteria</taxon>
        <taxon>Pseudomonadati</taxon>
        <taxon>Pseudomonadota</taxon>
        <taxon>Alphaproteobacteria</taxon>
        <taxon>Sphingomonadales</taxon>
        <taxon>Sphingomonadaceae</taxon>
        <taxon>Novosphingobium</taxon>
    </lineage>
</organism>
<protein>
    <submittedName>
        <fullName evidence="2">Uncharacterized protein</fullName>
    </submittedName>
</protein>
<comment type="caution">
    <text evidence="2">The sequence shown here is derived from an EMBL/GenBank/DDBJ whole genome shotgun (WGS) entry which is preliminary data.</text>
</comment>
<evidence type="ECO:0000313" key="2">
    <source>
        <dbReference type="EMBL" id="KHK93576.1"/>
    </source>
</evidence>
<dbReference type="RefSeq" id="WP_039279846.1">
    <property type="nucleotide sequence ID" value="NZ_JTDI01000001.1"/>
</dbReference>
<proteinExistence type="predicted"/>
<dbReference type="EMBL" id="JTDI01000001">
    <property type="protein sequence ID" value="KHK93576.1"/>
    <property type="molecule type" value="Genomic_DNA"/>
</dbReference>
<name>A0A0B1ZSE5_9SPHN</name>
<dbReference type="AlphaFoldDB" id="A0A0B1ZSE5"/>
<keyword evidence="1" id="KW-1133">Transmembrane helix</keyword>
<feature type="transmembrane region" description="Helical" evidence="1">
    <location>
        <begin position="43"/>
        <end position="62"/>
    </location>
</feature>
<dbReference type="STRING" id="1348853.LK12_04875"/>